<dbReference type="InterPro" id="IPR006419">
    <property type="entry name" value="NMN_transpt_PnuC"/>
</dbReference>
<name>A0A0J1GFK6_9GAMM</name>
<evidence type="ECO:0000313" key="11">
    <source>
        <dbReference type="EMBL" id="KLU98492.1"/>
    </source>
</evidence>
<evidence type="ECO:0000313" key="12">
    <source>
        <dbReference type="Proteomes" id="UP000036426"/>
    </source>
</evidence>
<comment type="subcellular location">
    <subcellularLocation>
        <location evidence="2">Cell membrane</location>
        <topology evidence="2">Multi-pass membrane protein</topology>
    </subcellularLocation>
</comment>
<evidence type="ECO:0000256" key="3">
    <source>
        <dbReference type="ARBA" id="ARBA00006669"/>
    </source>
</evidence>
<sequence length="206" mass="23036">MAIATLYAVFYVGGDAFSSLVLVSGVVCVTLAASGMKETHLIGIVNSLSYAYLAFNEGLYGEFALNTLFYLPMGVIGYFTWKKHSQGTFVAMRRLSTQRMIQLAGFLVVSITVVYGLLSQLPGQNLSFLDAVTNQFAIVATLLMVMRFREQWFFYISLNVLMIVLWSMRFMDDSSAADSMIVMWVIFLANSLFGFVRWTRLAPQTA</sequence>
<evidence type="ECO:0000256" key="1">
    <source>
        <dbReference type="ARBA" id="ARBA00002672"/>
    </source>
</evidence>
<keyword evidence="5" id="KW-0813">Transport</keyword>
<dbReference type="PANTHER" id="PTHR36122:SF2">
    <property type="entry name" value="NICOTINAMIDE RIBOSIDE TRANSPORTER PNUC"/>
    <property type="match status" value="1"/>
</dbReference>
<evidence type="ECO:0000256" key="8">
    <source>
        <dbReference type="ARBA" id="ARBA00022989"/>
    </source>
</evidence>
<feature type="transmembrane region" description="Helical" evidence="10">
    <location>
        <begin position="61"/>
        <end position="81"/>
    </location>
</feature>
<keyword evidence="12" id="KW-1185">Reference proteome</keyword>
<keyword evidence="6" id="KW-1003">Cell membrane</keyword>
<comment type="function">
    <text evidence="1">Required for nicotinamide riboside transport across the inner membrane.</text>
</comment>
<keyword evidence="8 10" id="KW-1133">Transmembrane helix</keyword>
<feature type="transmembrane region" description="Helical" evidence="10">
    <location>
        <begin position="152"/>
        <end position="169"/>
    </location>
</feature>
<reference evidence="11 12" key="1">
    <citation type="submission" date="2015-05" db="EMBL/GenBank/DDBJ databases">
        <title>Photobacterium galathea sp. nov.</title>
        <authorList>
            <person name="Machado H."/>
            <person name="Gram L."/>
        </authorList>
    </citation>
    <scope>NUCLEOTIDE SEQUENCE [LARGE SCALE GENOMIC DNA]</scope>
    <source>
        <strain evidence="11 12">DSM 25995</strain>
    </source>
</reference>
<comment type="similarity">
    <text evidence="3">Belongs to the nicotinamide ribonucleoside (NR) uptake permease (TC 4.B.1) family.</text>
</comment>
<dbReference type="EMBL" id="LDOV01000053">
    <property type="protein sequence ID" value="KLU98492.1"/>
    <property type="molecule type" value="Genomic_DNA"/>
</dbReference>
<proteinExistence type="inferred from homology"/>
<protein>
    <recommendedName>
        <fullName evidence="4">Nicotinamide riboside transporter PnuC</fullName>
    </recommendedName>
</protein>
<dbReference type="GO" id="GO:0034257">
    <property type="term" value="F:nicotinamide riboside transmembrane transporter activity"/>
    <property type="evidence" value="ECO:0007669"/>
    <property type="project" value="InterPro"/>
</dbReference>
<dbReference type="Proteomes" id="UP000036426">
    <property type="component" value="Unassembled WGS sequence"/>
</dbReference>
<keyword evidence="9 10" id="KW-0472">Membrane</keyword>
<keyword evidence="7 10" id="KW-0812">Transmembrane</keyword>
<gene>
    <name evidence="11" type="ORF">ABT58_22530</name>
</gene>
<evidence type="ECO:0000256" key="2">
    <source>
        <dbReference type="ARBA" id="ARBA00004651"/>
    </source>
</evidence>
<dbReference type="NCBIfam" id="TIGR01528">
    <property type="entry name" value="NMN_trans_PnuC"/>
    <property type="match status" value="1"/>
</dbReference>
<dbReference type="GO" id="GO:0005886">
    <property type="term" value="C:plasma membrane"/>
    <property type="evidence" value="ECO:0007669"/>
    <property type="project" value="UniProtKB-SubCell"/>
</dbReference>
<comment type="caution">
    <text evidence="11">The sequence shown here is derived from an EMBL/GenBank/DDBJ whole genome shotgun (WGS) entry which is preliminary data.</text>
</comment>
<evidence type="ECO:0000256" key="10">
    <source>
        <dbReference type="SAM" id="Phobius"/>
    </source>
</evidence>
<evidence type="ECO:0000256" key="6">
    <source>
        <dbReference type="ARBA" id="ARBA00022475"/>
    </source>
</evidence>
<accession>A0A0J1GFK6</accession>
<dbReference type="Pfam" id="PF04973">
    <property type="entry name" value="NMN_transporter"/>
    <property type="match status" value="1"/>
</dbReference>
<dbReference type="AlphaFoldDB" id="A0A0J1GFK6"/>
<feature type="transmembrane region" description="Helical" evidence="10">
    <location>
        <begin position="101"/>
        <end position="121"/>
    </location>
</feature>
<dbReference type="PATRIC" id="fig|754436.4.peg.4730"/>
<evidence type="ECO:0000256" key="5">
    <source>
        <dbReference type="ARBA" id="ARBA00022448"/>
    </source>
</evidence>
<feature type="transmembrane region" description="Helical" evidence="10">
    <location>
        <begin position="6"/>
        <end position="32"/>
    </location>
</feature>
<evidence type="ECO:0000256" key="7">
    <source>
        <dbReference type="ARBA" id="ARBA00022692"/>
    </source>
</evidence>
<dbReference type="PANTHER" id="PTHR36122">
    <property type="entry name" value="NICOTINAMIDE RIBOSIDE TRANSPORTER PNUC"/>
    <property type="match status" value="1"/>
</dbReference>
<organism evidence="11 12">
    <name type="scientific">Photobacterium aphoticum</name>
    <dbReference type="NCBI Taxonomy" id="754436"/>
    <lineage>
        <taxon>Bacteria</taxon>
        <taxon>Pseudomonadati</taxon>
        <taxon>Pseudomonadota</taxon>
        <taxon>Gammaproteobacteria</taxon>
        <taxon>Vibrionales</taxon>
        <taxon>Vibrionaceae</taxon>
        <taxon>Photobacterium</taxon>
    </lineage>
</organism>
<evidence type="ECO:0000256" key="4">
    <source>
        <dbReference type="ARBA" id="ARBA00017522"/>
    </source>
</evidence>
<feature type="transmembrane region" description="Helical" evidence="10">
    <location>
        <begin position="127"/>
        <end position="145"/>
    </location>
</feature>
<feature type="transmembrane region" description="Helical" evidence="10">
    <location>
        <begin position="181"/>
        <end position="199"/>
    </location>
</feature>
<evidence type="ECO:0000256" key="9">
    <source>
        <dbReference type="ARBA" id="ARBA00023136"/>
    </source>
</evidence>